<keyword evidence="2" id="KW-0805">Transcription regulation</keyword>
<evidence type="ECO:0000256" key="3">
    <source>
        <dbReference type="ARBA" id="ARBA00023125"/>
    </source>
</evidence>
<proteinExistence type="inferred from homology"/>
<keyword evidence="4" id="KW-0804">Transcription</keyword>
<dbReference type="Proteomes" id="UP001168363">
    <property type="component" value="Unassembled WGS sequence"/>
</dbReference>
<gene>
    <name evidence="5" type="ORF">QWJ41_15330</name>
</gene>
<comment type="caution">
    <text evidence="5">The sequence shown here is derived from an EMBL/GenBank/DDBJ whole genome shotgun (WGS) entry which is preliminary data.</text>
</comment>
<dbReference type="InterPro" id="IPR036388">
    <property type="entry name" value="WH-like_DNA-bd_sf"/>
</dbReference>
<reference evidence="5" key="1">
    <citation type="submission" date="2023-06" db="EMBL/GenBank/DDBJ databases">
        <title>Genome sequence of Nocardioides sp. SOB44.</title>
        <authorList>
            <person name="Zhang G."/>
        </authorList>
    </citation>
    <scope>NUCLEOTIDE SEQUENCE</scope>
    <source>
        <strain evidence="5">SOB44</strain>
    </source>
</reference>
<dbReference type="RefSeq" id="WP_193667627.1">
    <property type="nucleotide sequence ID" value="NZ_JAULSC010000017.1"/>
</dbReference>
<dbReference type="Gene3D" id="1.10.10.10">
    <property type="entry name" value="Winged helix-like DNA-binding domain superfamily/Winged helix DNA-binding domain"/>
    <property type="match status" value="1"/>
</dbReference>
<evidence type="ECO:0000256" key="1">
    <source>
        <dbReference type="ARBA" id="ARBA00011046"/>
    </source>
</evidence>
<keyword evidence="3" id="KW-0238">DNA-binding</keyword>
<dbReference type="Pfam" id="PF03965">
    <property type="entry name" value="Penicillinase_R"/>
    <property type="match status" value="1"/>
</dbReference>
<dbReference type="EMBL" id="JAULSC010000017">
    <property type="protein sequence ID" value="MDO3397098.1"/>
    <property type="molecule type" value="Genomic_DNA"/>
</dbReference>
<evidence type="ECO:0000256" key="4">
    <source>
        <dbReference type="ARBA" id="ARBA00023163"/>
    </source>
</evidence>
<evidence type="ECO:0000313" key="6">
    <source>
        <dbReference type="Proteomes" id="UP001168363"/>
    </source>
</evidence>
<dbReference type="InterPro" id="IPR036390">
    <property type="entry name" value="WH_DNA-bd_sf"/>
</dbReference>
<comment type="similarity">
    <text evidence="1">Belongs to the BlaI transcriptional regulatory family.</text>
</comment>
<dbReference type="Gene3D" id="6.10.140.850">
    <property type="match status" value="1"/>
</dbReference>
<evidence type="ECO:0000313" key="5">
    <source>
        <dbReference type="EMBL" id="MDO3397098.1"/>
    </source>
</evidence>
<dbReference type="SUPFAM" id="SSF46785">
    <property type="entry name" value="Winged helix' DNA-binding domain"/>
    <property type="match status" value="1"/>
</dbReference>
<dbReference type="InterPro" id="IPR005650">
    <property type="entry name" value="BlaI_family"/>
</dbReference>
<protein>
    <submittedName>
        <fullName evidence="5">BlaI/MecI/CopY family transcriptional regulator</fullName>
    </submittedName>
</protein>
<name>A0ABT8TVT0_9ACTN</name>
<keyword evidence="6" id="KW-1185">Reference proteome</keyword>
<evidence type="ECO:0000256" key="2">
    <source>
        <dbReference type="ARBA" id="ARBA00023015"/>
    </source>
</evidence>
<organism evidence="5 6">
    <name type="scientific">Nocardioides cremeus</name>
    <dbReference type="NCBI Taxonomy" id="3058044"/>
    <lineage>
        <taxon>Bacteria</taxon>
        <taxon>Bacillati</taxon>
        <taxon>Actinomycetota</taxon>
        <taxon>Actinomycetes</taxon>
        <taxon>Propionibacteriales</taxon>
        <taxon>Nocardioidaceae</taxon>
        <taxon>Nocardioides</taxon>
    </lineage>
</organism>
<sequence>MGLGPLEAAVMERLWSWDRPATVRDVLEDMTRRPPLAYTTVMTVMDNLHRKGLLLREKQGRAYLYRPTGSRESHTAELMGQAMVGASDRSGVLLRFVEQLSPEDLVALRELVADAGERPEADPQPPLA</sequence>
<accession>A0ABT8TVT0</accession>
<dbReference type="PIRSF" id="PIRSF019455">
    <property type="entry name" value="CopR_AtkY"/>
    <property type="match status" value="1"/>
</dbReference>